<organism evidence="2 3">
    <name type="scientific">Streptomyces peucetius</name>
    <dbReference type="NCBI Taxonomy" id="1950"/>
    <lineage>
        <taxon>Bacteria</taxon>
        <taxon>Bacillati</taxon>
        <taxon>Actinomycetota</taxon>
        <taxon>Actinomycetes</taxon>
        <taxon>Kitasatosporales</taxon>
        <taxon>Streptomycetaceae</taxon>
        <taxon>Streptomyces</taxon>
    </lineage>
</organism>
<keyword evidence="1" id="KW-0812">Transmembrane</keyword>
<keyword evidence="1" id="KW-0472">Membrane</keyword>
<dbReference type="RefSeq" id="WP_264248774.1">
    <property type="nucleotide sequence ID" value="NZ_CP107567.1"/>
</dbReference>
<evidence type="ECO:0000313" key="2">
    <source>
        <dbReference type="EMBL" id="UYQ65552.1"/>
    </source>
</evidence>
<reference evidence="2" key="1">
    <citation type="submission" date="2022-10" db="EMBL/GenBank/DDBJ databases">
        <title>Cytochrome P450 Catalyzes Benzene Ring Formation in the Biosynthesis of Trialkyl-Substituted Aromatic Polyketides.</title>
        <authorList>
            <person name="Zhao E."/>
            <person name="Ge H."/>
        </authorList>
    </citation>
    <scope>NUCLEOTIDE SEQUENCE</scope>
    <source>
        <strain evidence="2">NA0869</strain>
    </source>
</reference>
<evidence type="ECO:0000313" key="3">
    <source>
        <dbReference type="Proteomes" id="UP001163878"/>
    </source>
</evidence>
<accession>A0ABY6II87</accession>
<evidence type="ECO:0008006" key="4">
    <source>
        <dbReference type="Google" id="ProtNLM"/>
    </source>
</evidence>
<proteinExistence type="predicted"/>
<keyword evidence="1" id="KW-1133">Transmembrane helix</keyword>
<sequence>MTVEYTVDGTRYRTRVTGDDPVGSDVRVRYGPADLGSPIVSSPDAHRVFAVLGILIGLALILGPSGLTAKLAWEAWPDRRKPRGHES</sequence>
<dbReference type="Proteomes" id="UP001163878">
    <property type="component" value="Chromosome"/>
</dbReference>
<evidence type="ECO:0000256" key="1">
    <source>
        <dbReference type="SAM" id="Phobius"/>
    </source>
</evidence>
<keyword evidence="3" id="KW-1185">Reference proteome</keyword>
<name>A0ABY6II87_STRPE</name>
<gene>
    <name evidence="2" type="ORF">OGH68_31535</name>
</gene>
<protein>
    <recommendedName>
        <fullName evidence="4">DUF3592 domain-containing protein</fullName>
    </recommendedName>
</protein>
<feature type="transmembrane region" description="Helical" evidence="1">
    <location>
        <begin position="48"/>
        <end position="73"/>
    </location>
</feature>
<dbReference type="EMBL" id="CP107567">
    <property type="protein sequence ID" value="UYQ65552.1"/>
    <property type="molecule type" value="Genomic_DNA"/>
</dbReference>